<sequence>MNDRNHGDRWVYTAIRSNSRLFLAHFGGKRTETTCALALDLMFTRLQLPTPSARIIVATDGNAQYVEALARLYCEPCIDYGQVIKHREGNRLVGVSRVNIRGNPAVEAISTSNVEGYNNKIRQRLSRFGRRTAAFSKRIVACIAALNVFQFVSNFVEGKGGETPAMKEGITDHVWTWQEFLTYHIQL</sequence>
<name>A0A0X3BN61_9EURY</name>
<evidence type="ECO:0008006" key="3">
    <source>
        <dbReference type="Google" id="ProtNLM"/>
    </source>
</evidence>
<evidence type="ECO:0000313" key="2">
    <source>
        <dbReference type="Proteomes" id="UP000069850"/>
    </source>
</evidence>
<evidence type="ECO:0000313" key="1">
    <source>
        <dbReference type="EMBL" id="CVK33527.1"/>
    </source>
</evidence>
<gene>
    <name evidence="1" type="ORF">MMAB1_2314</name>
</gene>
<accession>A0A0X3BN61</accession>
<organism evidence="1 2">
    <name type="scientific">Methanoculleus bourgensis</name>
    <dbReference type="NCBI Taxonomy" id="83986"/>
    <lineage>
        <taxon>Archaea</taxon>
        <taxon>Methanobacteriati</taxon>
        <taxon>Methanobacteriota</taxon>
        <taxon>Stenosarchaea group</taxon>
        <taxon>Methanomicrobia</taxon>
        <taxon>Methanomicrobiales</taxon>
        <taxon>Methanomicrobiaceae</taxon>
        <taxon>Methanoculleus</taxon>
    </lineage>
</organism>
<dbReference type="EMBL" id="LT158599">
    <property type="protein sequence ID" value="CVK33527.1"/>
    <property type="molecule type" value="Genomic_DNA"/>
</dbReference>
<dbReference type="Proteomes" id="UP000069850">
    <property type="component" value="Chromosome 1"/>
</dbReference>
<protein>
    <recommendedName>
        <fullName evidence="3">Transposase</fullName>
    </recommendedName>
</protein>
<dbReference type="AlphaFoldDB" id="A0A0X3BN61"/>
<reference evidence="1 2" key="1">
    <citation type="submission" date="2016-01" db="EMBL/GenBank/DDBJ databases">
        <authorList>
            <person name="Manzoor S."/>
        </authorList>
    </citation>
    <scope>NUCLEOTIDE SEQUENCE [LARGE SCALE GENOMIC DNA]</scope>
    <source>
        <strain evidence="1">Methanoculleus sp MAB1</strain>
    </source>
</reference>
<dbReference type="KEGG" id="mema:MMAB1_2314"/>
<proteinExistence type="predicted"/>